<evidence type="ECO:0000313" key="1">
    <source>
        <dbReference type="EMBL" id="ERZ95547.1"/>
    </source>
</evidence>
<sequence>MRNGQSNNQITMSQFAVYNDREAGEQRLKQILNYEHWNCCQDLKTNTTGYVLFVNYEGIYGVTFSWAQNELVENDRIFQCGTVTCTFTTNSREFVDENGIISSQEHQSESHMLTHNQNSLVPYNNQSNPSHYRPILPHFPLQQLGTTFWTLMILIGNISSWTSRDDLIRIASSWTSWAILIGRNCFGLLYNG</sequence>
<proteinExistence type="predicted"/>
<dbReference type="EMBL" id="KI301160">
    <property type="protein sequence ID" value="ERZ95547.1"/>
    <property type="molecule type" value="Genomic_DNA"/>
</dbReference>
<reference evidence="1" key="1">
    <citation type="submission" date="2013-07" db="EMBL/GenBank/DDBJ databases">
        <title>The genome of an arbuscular mycorrhizal fungus provides insights into the evolution of the oldest plant symbiosis.</title>
        <authorList>
            <consortium name="DOE Joint Genome Institute"/>
            <person name="Tisserant E."/>
            <person name="Malbreil M."/>
            <person name="Kuo A."/>
            <person name="Kohler A."/>
            <person name="Symeonidi A."/>
            <person name="Balestrini R."/>
            <person name="Charron P."/>
            <person name="Duensing N."/>
            <person name="Frei-dit-Frey N."/>
            <person name="Gianinazzi-Pearson V."/>
            <person name="Gilbert B."/>
            <person name="Handa Y."/>
            <person name="Hijri M."/>
            <person name="Kaul R."/>
            <person name="Kawaguchi M."/>
            <person name="Krajinski F."/>
            <person name="Lammers P."/>
            <person name="Lapierre D."/>
            <person name="Masclaux F.G."/>
            <person name="Murat C."/>
            <person name="Morin E."/>
            <person name="Ndikumana S."/>
            <person name="Pagni M."/>
            <person name="Petitpierre D."/>
            <person name="Requena N."/>
            <person name="Rosikiewicz P."/>
            <person name="Riley R."/>
            <person name="Saito K."/>
            <person name="San Clemente H."/>
            <person name="Shapiro H."/>
            <person name="van Tuinen D."/>
            <person name="Becard G."/>
            <person name="Bonfante P."/>
            <person name="Paszkowski U."/>
            <person name="Shachar-Hill Y."/>
            <person name="Young J.P."/>
            <person name="Sanders I.R."/>
            <person name="Henrissat B."/>
            <person name="Rensing S.A."/>
            <person name="Grigoriev I.V."/>
            <person name="Corradi N."/>
            <person name="Roux C."/>
            <person name="Martin F."/>
        </authorList>
    </citation>
    <scope>NUCLEOTIDE SEQUENCE</scope>
    <source>
        <strain evidence="1">DAOM 197198</strain>
    </source>
</reference>
<gene>
    <name evidence="1" type="ORF">GLOINDRAFT_13518</name>
</gene>
<protein>
    <submittedName>
        <fullName evidence="1">Uncharacterized protein</fullName>
    </submittedName>
</protein>
<dbReference type="AlphaFoldDB" id="U9SNH6"/>
<organism evidence="1">
    <name type="scientific">Rhizophagus irregularis (strain DAOM 181602 / DAOM 197198 / MUCL 43194)</name>
    <name type="common">Arbuscular mycorrhizal fungus</name>
    <name type="synonym">Glomus intraradices</name>
    <dbReference type="NCBI Taxonomy" id="747089"/>
    <lineage>
        <taxon>Eukaryota</taxon>
        <taxon>Fungi</taxon>
        <taxon>Fungi incertae sedis</taxon>
        <taxon>Mucoromycota</taxon>
        <taxon>Glomeromycotina</taxon>
        <taxon>Glomeromycetes</taxon>
        <taxon>Glomerales</taxon>
        <taxon>Glomeraceae</taxon>
        <taxon>Rhizophagus</taxon>
    </lineage>
</organism>
<accession>U9SNH6</accession>
<dbReference type="HOGENOM" id="CLU_1415872_0_0_1"/>
<dbReference type="VEuPathDB" id="FungiDB:RhiirFUN_014868"/>
<name>U9SNH6_RHIID</name>